<feature type="domain" description="Aldehyde dehydrogenase" evidence="4">
    <location>
        <begin position="39"/>
        <end position="463"/>
    </location>
</feature>
<organism evidence="5 6">
    <name type="scientific">Aspergillus fumigatiaffinis</name>
    <dbReference type="NCBI Taxonomy" id="340414"/>
    <lineage>
        <taxon>Eukaryota</taxon>
        <taxon>Fungi</taxon>
        <taxon>Dikarya</taxon>
        <taxon>Ascomycota</taxon>
        <taxon>Pezizomycotina</taxon>
        <taxon>Eurotiomycetes</taxon>
        <taxon>Eurotiomycetidae</taxon>
        <taxon>Eurotiales</taxon>
        <taxon>Aspergillaceae</taxon>
        <taxon>Aspergillus</taxon>
        <taxon>Aspergillus subgen. Fumigati</taxon>
    </lineage>
</organism>
<dbReference type="PANTHER" id="PTHR43353:SF6">
    <property type="entry name" value="CYTOPLASMIC ALDEHYDE DEHYDROGENASE (EUROFUNG)"/>
    <property type="match status" value="1"/>
</dbReference>
<dbReference type="InterPro" id="IPR016161">
    <property type="entry name" value="Ald_DH/histidinol_DH"/>
</dbReference>
<keyword evidence="6" id="KW-1185">Reference proteome</keyword>
<comment type="similarity">
    <text evidence="3">Belongs to the aldehyde dehydrogenase family.</text>
</comment>
<evidence type="ECO:0000259" key="4">
    <source>
        <dbReference type="Pfam" id="PF00171"/>
    </source>
</evidence>
<dbReference type="SUPFAM" id="SSF53720">
    <property type="entry name" value="ALDH-like"/>
    <property type="match status" value="1"/>
</dbReference>
<name>A0A8H4GUT9_9EURO</name>
<reference evidence="5" key="1">
    <citation type="journal article" date="2020" name="bioRxiv">
        <title>Genomic and phenotypic heterogeneity of clinical isolates of the human pathogens Aspergillus fumigatus, Aspergillus lentulus and Aspergillus fumigatiaffinis.</title>
        <authorList>
            <person name="dos Santos R.A.C."/>
            <person name="Steenwyk J.L."/>
            <person name="Rivero-Menendez O."/>
            <person name="Mead M.E."/>
            <person name="Silva L.P."/>
            <person name="Bastos R.W."/>
            <person name="Alastruey-Izquierdo A."/>
            <person name="Goldman G.H."/>
            <person name="Rokas A."/>
        </authorList>
    </citation>
    <scope>NUCLEOTIDE SEQUENCE</scope>
    <source>
        <strain evidence="5">CNM-CM6805</strain>
    </source>
</reference>
<dbReference type="GO" id="GO:0004777">
    <property type="term" value="F:succinate-semialdehyde dehydrogenase (NAD+) activity"/>
    <property type="evidence" value="ECO:0007669"/>
    <property type="project" value="TreeGrafter"/>
</dbReference>
<keyword evidence="1 3" id="KW-0560">Oxidoreductase</keyword>
<dbReference type="Pfam" id="PF00171">
    <property type="entry name" value="Aldedh"/>
    <property type="match status" value="1"/>
</dbReference>
<dbReference type="PROSITE" id="PS00687">
    <property type="entry name" value="ALDEHYDE_DEHYDR_GLU"/>
    <property type="match status" value="1"/>
</dbReference>
<dbReference type="OrthoDB" id="310895at2759"/>
<dbReference type="InterPro" id="IPR050740">
    <property type="entry name" value="Aldehyde_DH_Superfamily"/>
</dbReference>
<evidence type="ECO:0000256" key="3">
    <source>
        <dbReference type="RuleBase" id="RU003345"/>
    </source>
</evidence>
<sequence length="472" mass="50694">MDTQSIIPLIIDGQDIVAPDNQRQAAIVNKAPHGPSFFQGATKELALQAAESSAKAYRAWSGTTPIQRRSLLLKLAQILRDRAEEVKQLCCEEIHCGTLWADIITNDSIGMIEEYASLTTSSATGSIPFIQRGYGLILKEPLGVVLGIAPWNAPVILGLRAVVAPIAAGNGSELSPRTHYLLASMFREAGFPSGVLNFLLHQPEDAAEIFDTLIKHPAIKKCNFTGSTQVGRVIASQAAMALKPVLLELGGKNFTVVLDDADLDLAAGEIIKGAFLNNGQICMSTDLVLATRSVAQALEPKLLALLDKIGTSLVVISETAKEKLDMLVEDAREKGASIHVAPLASSILPQSYPPTVVTGLTKEMKLYETESFGPIFGIHSVESEDDIVEIIQDAKYGLSSSIISKDYYRALDMARSIKAGAVHINSMTVHDEPTLPNGGYGESGWGRFGAQWGLEEFVQTKVVTIHPGSLPK</sequence>
<dbReference type="GO" id="GO:0009450">
    <property type="term" value="P:gamma-aminobutyric acid catabolic process"/>
    <property type="evidence" value="ECO:0007669"/>
    <property type="project" value="TreeGrafter"/>
</dbReference>
<comment type="caution">
    <text evidence="5">The sequence shown here is derived from an EMBL/GenBank/DDBJ whole genome shotgun (WGS) entry which is preliminary data.</text>
</comment>
<evidence type="ECO:0000256" key="1">
    <source>
        <dbReference type="ARBA" id="ARBA00023002"/>
    </source>
</evidence>
<dbReference type="PANTHER" id="PTHR43353">
    <property type="entry name" value="SUCCINATE-SEMIALDEHYDE DEHYDROGENASE, MITOCHONDRIAL"/>
    <property type="match status" value="1"/>
</dbReference>
<dbReference type="Gene3D" id="3.40.605.10">
    <property type="entry name" value="Aldehyde Dehydrogenase, Chain A, domain 1"/>
    <property type="match status" value="1"/>
</dbReference>
<proteinExistence type="inferred from homology"/>
<evidence type="ECO:0000313" key="5">
    <source>
        <dbReference type="EMBL" id="KAF4228540.1"/>
    </source>
</evidence>
<dbReference type="Proteomes" id="UP000653565">
    <property type="component" value="Unassembled WGS sequence"/>
</dbReference>
<protein>
    <recommendedName>
        <fullName evidence="4">Aldehyde dehydrogenase domain-containing protein</fullName>
    </recommendedName>
</protein>
<dbReference type="EMBL" id="JAAAPX010000149">
    <property type="protein sequence ID" value="KAF4228540.1"/>
    <property type="molecule type" value="Genomic_DNA"/>
</dbReference>
<dbReference type="InterPro" id="IPR015590">
    <property type="entry name" value="Aldehyde_DH_dom"/>
</dbReference>
<gene>
    <name evidence="5" type="ORF">CNMCM6805_001999</name>
</gene>
<dbReference type="InterPro" id="IPR029510">
    <property type="entry name" value="Ald_DH_CS_GLU"/>
</dbReference>
<dbReference type="InterPro" id="IPR016163">
    <property type="entry name" value="Ald_DH_C"/>
</dbReference>
<feature type="active site" evidence="2">
    <location>
        <position position="248"/>
    </location>
</feature>
<evidence type="ECO:0000313" key="6">
    <source>
        <dbReference type="Proteomes" id="UP000653565"/>
    </source>
</evidence>
<evidence type="ECO:0000256" key="2">
    <source>
        <dbReference type="PROSITE-ProRule" id="PRU10007"/>
    </source>
</evidence>
<dbReference type="InterPro" id="IPR016162">
    <property type="entry name" value="Ald_DH_N"/>
</dbReference>
<reference evidence="5" key="2">
    <citation type="submission" date="2020-04" db="EMBL/GenBank/DDBJ databases">
        <authorList>
            <person name="Santos R.A.C."/>
            <person name="Steenwyk J.L."/>
            <person name="Rivero-Menendez O."/>
            <person name="Mead M.E."/>
            <person name="Silva L.P."/>
            <person name="Bastos R.W."/>
            <person name="Alastruey-Izquierdo A."/>
            <person name="Goldman G.H."/>
            <person name="Rokas A."/>
        </authorList>
    </citation>
    <scope>NUCLEOTIDE SEQUENCE</scope>
    <source>
        <strain evidence="5">CNM-CM6805</strain>
    </source>
</reference>
<accession>A0A8H4GUT9</accession>
<dbReference type="Gene3D" id="3.40.309.10">
    <property type="entry name" value="Aldehyde Dehydrogenase, Chain A, domain 2"/>
    <property type="match status" value="1"/>
</dbReference>
<dbReference type="AlphaFoldDB" id="A0A8H4GUT9"/>